<protein>
    <submittedName>
        <fullName evidence="1">Uncharacterized protein</fullName>
    </submittedName>
</protein>
<proteinExistence type="predicted"/>
<gene>
    <name evidence="1" type="ORF">GCM10007160_40210</name>
</gene>
<evidence type="ECO:0000313" key="1">
    <source>
        <dbReference type="EMBL" id="GGY08819.1"/>
    </source>
</evidence>
<sequence length="82" mass="8609">MSKRVPINARRGEILGTNSFHGVEIARLGNPEPDGRANTRPVPSSVFVTLELDVQGIVGLTHVESEAIAGLLVPSNDLAPGP</sequence>
<dbReference type="EMBL" id="BMXS01000032">
    <property type="protein sequence ID" value="GGY08819.1"/>
    <property type="molecule type" value="Genomic_DNA"/>
</dbReference>
<dbReference type="Proteomes" id="UP000653056">
    <property type="component" value="Unassembled WGS sequence"/>
</dbReference>
<organism evidence="1 2">
    <name type="scientific">Litchfieldella qijiaojingensis</name>
    <dbReference type="NCBI Taxonomy" id="980347"/>
    <lineage>
        <taxon>Bacteria</taxon>
        <taxon>Pseudomonadati</taxon>
        <taxon>Pseudomonadota</taxon>
        <taxon>Gammaproteobacteria</taxon>
        <taxon>Oceanospirillales</taxon>
        <taxon>Halomonadaceae</taxon>
        <taxon>Litchfieldella</taxon>
    </lineage>
</organism>
<evidence type="ECO:0000313" key="2">
    <source>
        <dbReference type="Proteomes" id="UP000653056"/>
    </source>
</evidence>
<name>A0ABQ2ZCE5_9GAMM</name>
<comment type="caution">
    <text evidence="1">The sequence shown here is derived from an EMBL/GenBank/DDBJ whole genome shotgun (WGS) entry which is preliminary data.</text>
</comment>
<keyword evidence="2" id="KW-1185">Reference proteome</keyword>
<reference evidence="2" key="1">
    <citation type="journal article" date="2019" name="Int. J. Syst. Evol. Microbiol.">
        <title>The Global Catalogue of Microorganisms (GCM) 10K type strain sequencing project: providing services to taxonomists for standard genome sequencing and annotation.</title>
        <authorList>
            <consortium name="The Broad Institute Genomics Platform"/>
            <consortium name="The Broad Institute Genome Sequencing Center for Infectious Disease"/>
            <person name="Wu L."/>
            <person name="Ma J."/>
        </authorList>
    </citation>
    <scope>NUCLEOTIDE SEQUENCE [LARGE SCALE GENOMIC DNA]</scope>
    <source>
        <strain evidence="2">KCTC 22228</strain>
    </source>
</reference>
<accession>A0ABQ2ZCE5</accession>